<dbReference type="Proteomes" id="UP000821853">
    <property type="component" value="Chromosome 3"/>
</dbReference>
<dbReference type="Gene3D" id="1.10.1380.10">
    <property type="entry name" value="Neutral endopeptidase , domain2"/>
    <property type="match status" value="1"/>
</dbReference>
<evidence type="ECO:0000256" key="3">
    <source>
        <dbReference type="ARBA" id="ARBA00007357"/>
    </source>
</evidence>
<comment type="caution">
    <text evidence="16">The sequence shown here is derived from an EMBL/GenBank/DDBJ whole genome shotgun (WGS) entry which is preliminary data.</text>
</comment>
<dbReference type="Pfam" id="PF05649">
    <property type="entry name" value="Peptidase_M13_N"/>
    <property type="match status" value="1"/>
</dbReference>
<feature type="domain" description="Peptidase M13 C-terminal" evidence="14">
    <location>
        <begin position="1042"/>
        <end position="1210"/>
    </location>
</feature>
<reference evidence="16 17" key="1">
    <citation type="journal article" date="2020" name="Cell">
        <title>Large-Scale Comparative Analyses of Tick Genomes Elucidate Their Genetic Diversity and Vector Capacities.</title>
        <authorList>
            <consortium name="Tick Genome and Microbiome Consortium (TIGMIC)"/>
            <person name="Jia N."/>
            <person name="Wang J."/>
            <person name="Shi W."/>
            <person name="Du L."/>
            <person name="Sun Y."/>
            <person name="Zhan W."/>
            <person name="Jiang J.F."/>
            <person name="Wang Q."/>
            <person name="Zhang B."/>
            <person name="Ji P."/>
            <person name="Bell-Sakyi L."/>
            <person name="Cui X.M."/>
            <person name="Yuan T.T."/>
            <person name="Jiang B.G."/>
            <person name="Yang W.F."/>
            <person name="Lam T.T."/>
            <person name="Chang Q.C."/>
            <person name="Ding S.J."/>
            <person name="Wang X.J."/>
            <person name="Zhu J.G."/>
            <person name="Ruan X.D."/>
            <person name="Zhao L."/>
            <person name="Wei J.T."/>
            <person name="Ye R.Z."/>
            <person name="Que T.C."/>
            <person name="Du C.H."/>
            <person name="Zhou Y.H."/>
            <person name="Cheng J.X."/>
            <person name="Dai P.F."/>
            <person name="Guo W.B."/>
            <person name="Han X.H."/>
            <person name="Huang E.J."/>
            <person name="Li L.F."/>
            <person name="Wei W."/>
            <person name="Gao Y.C."/>
            <person name="Liu J.Z."/>
            <person name="Shao H.Z."/>
            <person name="Wang X."/>
            <person name="Wang C.C."/>
            <person name="Yang T.C."/>
            <person name="Huo Q.B."/>
            <person name="Li W."/>
            <person name="Chen H.Y."/>
            <person name="Chen S.E."/>
            <person name="Zhou L.G."/>
            <person name="Ni X.B."/>
            <person name="Tian J.H."/>
            <person name="Sheng Y."/>
            <person name="Liu T."/>
            <person name="Pan Y.S."/>
            <person name="Xia L.Y."/>
            <person name="Li J."/>
            <person name="Zhao F."/>
            <person name="Cao W.C."/>
        </authorList>
    </citation>
    <scope>NUCLEOTIDE SEQUENCE [LARGE SCALE GENOMIC DNA]</scope>
    <source>
        <strain evidence="16">HaeL-2018</strain>
    </source>
</reference>
<evidence type="ECO:0000256" key="6">
    <source>
        <dbReference type="ARBA" id="ARBA00022670"/>
    </source>
</evidence>
<dbReference type="GO" id="GO:0016485">
    <property type="term" value="P:protein processing"/>
    <property type="evidence" value="ECO:0007669"/>
    <property type="project" value="TreeGrafter"/>
</dbReference>
<evidence type="ECO:0000256" key="13">
    <source>
        <dbReference type="SAM" id="MobiDB-lite"/>
    </source>
</evidence>
<feature type="region of interest" description="Disordered" evidence="13">
    <location>
        <begin position="190"/>
        <end position="212"/>
    </location>
</feature>
<dbReference type="Pfam" id="PF13637">
    <property type="entry name" value="Ank_4"/>
    <property type="match status" value="1"/>
</dbReference>
<evidence type="ECO:0000256" key="7">
    <source>
        <dbReference type="ARBA" id="ARBA00022723"/>
    </source>
</evidence>
<dbReference type="GO" id="GO:0046872">
    <property type="term" value="F:metal ion binding"/>
    <property type="evidence" value="ECO:0007669"/>
    <property type="project" value="UniProtKB-KW"/>
</dbReference>
<proteinExistence type="inferred from homology"/>
<dbReference type="GO" id="GO:0044231">
    <property type="term" value="C:host cell presynaptic membrane"/>
    <property type="evidence" value="ECO:0007669"/>
    <property type="project" value="UniProtKB-KW"/>
</dbReference>
<dbReference type="InterPro" id="IPR002110">
    <property type="entry name" value="Ankyrin_rpt"/>
</dbReference>
<dbReference type="OrthoDB" id="432281at2759"/>
<keyword evidence="6" id="KW-0645">Protease</keyword>
<dbReference type="AlphaFoldDB" id="A0A9J6G6I6"/>
<keyword evidence="10" id="KW-0528">Neurotoxin</keyword>
<comment type="subcellular location">
    <subcellularLocation>
        <location evidence="2">Target cell membrane</location>
    </subcellularLocation>
</comment>
<dbReference type="OMA" id="NELDICT"/>
<dbReference type="SUPFAM" id="SSF48403">
    <property type="entry name" value="Ankyrin repeat"/>
    <property type="match status" value="1"/>
</dbReference>
<dbReference type="InterPro" id="IPR024079">
    <property type="entry name" value="MetalloPept_cat_dom_sf"/>
</dbReference>
<dbReference type="Pfam" id="PF01431">
    <property type="entry name" value="Peptidase_M13"/>
    <property type="match status" value="1"/>
</dbReference>
<evidence type="ECO:0000313" key="17">
    <source>
        <dbReference type="Proteomes" id="UP000821853"/>
    </source>
</evidence>
<dbReference type="InterPro" id="IPR018497">
    <property type="entry name" value="Peptidase_M13_C"/>
</dbReference>
<comment type="cofactor">
    <cofactor evidence="1">
        <name>Zn(2+)</name>
        <dbReference type="ChEBI" id="CHEBI:29105"/>
    </cofactor>
</comment>
<comment type="similarity">
    <text evidence="3">Belongs to the peptidase M13 family.</text>
</comment>
<dbReference type="EMBL" id="JABSTR010000005">
    <property type="protein sequence ID" value="KAH9370885.1"/>
    <property type="molecule type" value="Genomic_DNA"/>
</dbReference>
<feature type="domain" description="Peptidase M13 N-terminal" evidence="15">
    <location>
        <begin position="544"/>
        <end position="925"/>
    </location>
</feature>
<evidence type="ECO:0000256" key="10">
    <source>
        <dbReference type="ARBA" id="ARBA00023028"/>
    </source>
</evidence>
<organism evidence="16 17">
    <name type="scientific">Haemaphysalis longicornis</name>
    <name type="common">Bush tick</name>
    <dbReference type="NCBI Taxonomy" id="44386"/>
    <lineage>
        <taxon>Eukaryota</taxon>
        <taxon>Metazoa</taxon>
        <taxon>Ecdysozoa</taxon>
        <taxon>Arthropoda</taxon>
        <taxon>Chelicerata</taxon>
        <taxon>Arachnida</taxon>
        <taxon>Acari</taxon>
        <taxon>Parasitiformes</taxon>
        <taxon>Ixodida</taxon>
        <taxon>Ixodoidea</taxon>
        <taxon>Ixodidae</taxon>
        <taxon>Haemaphysalinae</taxon>
        <taxon>Haemaphysalis</taxon>
    </lineage>
</organism>
<dbReference type="VEuPathDB" id="VectorBase:HLOH_048967"/>
<dbReference type="Gene3D" id="1.25.40.20">
    <property type="entry name" value="Ankyrin repeat-containing domain"/>
    <property type="match status" value="1"/>
</dbReference>
<evidence type="ECO:0000256" key="9">
    <source>
        <dbReference type="ARBA" id="ARBA00022833"/>
    </source>
</evidence>
<keyword evidence="8" id="KW-0378">Hydrolase</keyword>
<dbReference type="SUPFAM" id="SSF55486">
    <property type="entry name" value="Metalloproteases ('zincins'), catalytic domain"/>
    <property type="match status" value="1"/>
</dbReference>
<dbReference type="PANTHER" id="PTHR11733:SF241">
    <property type="entry name" value="GH26575P-RELATED"/>
    <property type="match status" value="1"/>
</dbReference>
<keyword evidence="10" id="KW-0800">Toxin</keyword>
<evidence type="ECO:0000259" key="15">
    <source>
        <dbReference type="Pfam" id="PF05649"/>
    </source>
</evidence>
<evidence type="ECO:0000256" key="2">
    <source>
        <dbReference type="ARBA" id="ARBA00004175"/>
    </source>
</evidence>
<dbReference type="GO" id="GO:0005886">
    <property type="term" value="C:plasma membrane"/>
    <property type="evidence" value="ECO:0007669"/>
    <property type="project" value="TreeGrafter"/>
</dbReference>
<keyword evidence="7" id="KW-0479">Metal-binding</keyword>
<keyword evidence="4" id="KW-0268">Exocytosis</keyword>
<evidence type="ECO:0000256" key="4">
    <source>
        <dbReference type="ARBA" id="ARBA00022483"/>
    </source>
</evidence>
<evidence type="ECO:0000256" key="8">
    <source>
        <dbReference type="ARBA" id="ARBA00022801"/>
    </source>
</evidence>
<dbReference type="InterPro" id="IPR042089">
    <property type="entry name" value="Peptidase_M13_dom_2"/>
</dbReference>
<evidence type="ECO:0000256" key="5">
    <source>
        <dbReference type="ARBA" id="ARBA00022537"/>
    </source>
</evidence>
<dbReference type="PROSITE" id="PS51885">
    <property type="entry name" value="NEPRILYSIN"/>
    <property type="match status" value="1"/>
</dbReference>
<keyword evidence="5" id="KW-1052">Target cell membrane</keyword>
<feature type="compositionally biased region" description="Basic and acidic residues" evidence="13">
    <location>
        <begin position="320"/>
        <end position="331"/>
    </location>
</feature>
<feature type="region of interest" description="Disordered" evidence="13">
    <location>
        <begin position="307"/>
        <end position="368"/>
    </location>
</feature>
<keyword evidence="10" id="KW-0638">Presynaptic neurotoxin</keyword>
<evidence type="ECO:0000259" key="14">
    <source>
        <dbReference type="Pfam" id="PF01431"/>
    </source>
</evidence>
<feature type="compositionally biased region" description="Basic residues" evidence="13">
    <location>
        <begin position="332"/>
        <end position="342"/>
    </location>
</feature>
<gene>
    <name evidence="16" type="ORF">HPB48_020710</name>
</gene>
<evidence type="ECO:0000256" key="12">
    <source>
        <dbReference type="ARBA" id="ARBA00023298"/>
    </source>
</evidence>
<keyword evidence="11" id="KW-0482">Metalloprotease</keyword>
<dbReference type="GO" id="GO:0006887">
    <property type="term" value="P:exocytosis"/>
    <property type="evidence" value="ECO:0007669"/>
    <property type="project" value="UniProtKB-KW"/>
</dbReference>
<protein>
    <submittedName>
        <fullName evidence="16">Uncharacterized protein</fullName>
    </submittedName>
</protein>
<keyword evidence="12" id="KW-0472">Membrane</keyword>
<keyword evidence="9" id="KW-0862">Zinc</keyword>
<evidence type="ECO:0000256" key="11">
    <source>
        <dbReference type="ARBA" id="ARBA00023049"/>
    </source>
</evidence>
<dbReference type="InterPro" id="IPR036770">
    <property type="entry name" value="Ankyrin_rpt-contain_sf"/>
</dbReference>
<dbReference type="PANTHER" id="PTHR11733">
    <property type="entry name" value="ZINC METALLOPROTEASE FAMILY M13 NEPRILYSIN-RELATED"/>
    <property type="match status" value="1"/>
</dbReference>
<keyword evidence="17" id="KW-1185">Reference proteome</keyword>
<keyword evidence="12" id="KW-1053">Target membrane</keyword>
<dbReference type="InterPro" id="IPR008753">
    <property type="entry name" value="Peptidase_M13_N"/>
</dbReference>
<dbReference type="Gene3D" id="3.40.390.10">
    <property type="entry name" value="Collagenase (Catalytic Domain)"/>
    <property type="match status" value="2"/>
</dbReference>
<accession>A0A9J6G6I6</accession>
<sequence length="1212" mass="135433">MPLLAEPAGLKVQIREVIGQGNLEALEELVLHGHGDRLLGETSPNPLVQEFLDIVPGYIEQINDVHRAVVRGRLREVQTLMSHRSLSLARDSLGATPVHKAVMHGHYDVAQHLADNFRDALCAKDVKGKTADYYLQYPEKLGLDQIIKRNQLANATHLGNTVSRLKALAPPTFQKTKTRSVLPSCFTFEQNQSEGSQETPDEKSAQLASQQESLKKVMMRTKPMLPPVILPRYPTPASPDPLRGPWFPEGTPPCPVFSPSPTMSPSPIPTEPFPFPTSPFPTMYSPSPYTPMEAPYAFSSPAPYHIVPPLPPRPDTAWPRLDRDRNREDKQRKAKNKRRRRSASPAKRLFTQRQPFKRRRPDSETPSTASIGKLIAELQALDAVTSATTVRRPPYPWLRAGRSSVLSPQTNMVENNLPGMRYLGGVGYRQRSRESGYEDNELDICTLNACVPVVLIVAFVLLMLLGTASKLLQTVSEDFPVVDAPIRSPMAGQGRSARVAVEGAVATIKTPVTPADGSTGDCSTDSCLWEGQYLLGKLNHQIPPCHDFYSHVCSDAWFKDSKNLNSQPFSYRASSAVIEALWKALQRQAINESTFVSHAALILRHCIPGRSQNAASDSWSAMHRILEDLGLKEWPYGDTLPSTDIHDIAKVADKMLGLSSIVSMSVRERPADRKILLHLNSPPILLRRHEDIFPGEQLNTYETFVARVLTLLKAGSWYTKNQALEIVRFEERLSDAAADSARSVPMLHVVRPLGQVKSYSHWNWNEYFLHFLTGSDGQHSFSELVLLDELYFKRLSSILSQVSSRTLANYIGYKLLVHLSPLLPPSDAEFMLPLSHSHHSAGSVPARTEACMYLLERLYPYGTRILVWATVIRSVPGIISGEIADDLRQMEELARFEMRQSAATAPWLSQEEADRAVLKIDRLRVVLAPKRAELELPYPLLYAAAILMPDGGGTTILETYYTLMRTLRAHYWSTANLTYFHEPLLPTESAFQAGFSYDVYNNVVSMSPATVAFVAAISRRFDHTAVPFLLGQLLRGMFSVIDVRGSTVNADGDLLSWWSSTSEDRFLGRARCLQARTLFVGRVATFGVAVRRYLRDGLAAALFLEENVLDGAVLRPLYNVYSRVVKKGDASAAIAGQPRELTVRQLFFLNWASTLCEPNSTADMFRKRLRYKIRVPARLRVNVALSRFFPFAEAFNCPVGSRLNPTRACSFW</sequence>
<evidence type="ECO:0000256" key="1">
    <source>
        <dbReference type="ARBA" id="ARBA00001947"/>
    </source>
</evidence>
<evidence type="ECO:0000313" key="16">
    <source>
        <dbReference type="EMBL" id="KAH9370885.1"/>
    </source>
</evidence>
<name>A0A9J6G6I6_HAELO</name>
<dbReference type="InterPro" id="IPR000718">
    <property type="entry name" value="Peptidase_M13"/>
</dbReference>
<dbReference type="GO" id="GO:0044218">
    <property type="term" value="C:other organism cell membrane"/>
    <property type="evidence" value="ECO:0007669"/>
    <property type="project" value="UniProtKB-KW"/>
</dbReference>
<dbReference type="GO" id="GO:0004222">
    <property type="term" value="F:metalloendopeptidase activity"/>
    <property type="evidence" value="ECO:0007669"/>
    <property type="project" value="InterPro"/>
</dbReference>